<evidence type="ECO:0000313" key="2">
    <source>
        <dbReference type="EMBL" id="KUJ13656.1"/>
    </source>
</evidence>
<dbReference type="Proteomes" id="UP000070700">
    <property type="component" value="Unassembled WGS sequence"/>
</dbReference>
<keyword evidence="1" id="KW-0812">Transmembrane</keyword>
<dbReference type="InParanoid" id="A0A194X0D0"/>
<dbReference type="STRING" id="149040.A0A194X0D0"/>
<proteinExistence type="predicted"/>
<keyword evidence="1" id="KW-0472">Membrane</keyword>
<dbReference type="AlphaFoldDB" id="A0A194X0D0"/>
<evidence type="ECO:0008006" key="4">
    <source>
        <dbReference type="Google" id="ProtNLM"/>
    </source>
</evidence>
<name>A0A194X0D0_MOLSC</name>
<dbReference type="OrthoDB" id="3499003at2759"/>
<reference evidence="2 3" key="1">
    <citation type="submission" date="2015-10" db="EMBL/GenBank/DDBJ databases">
        <title>Full genome of DAOMC 229536 Phialocephala scopiformis, a fungal endophyte of spruce producing the potent anti-insectan compound rugulosin.</title>
        <authorList>
            <consortium name="DOE Joint Genome Institute"/>
            <person name="Walker A.K."/>
            <person name="Frasz S.L."/>
            <person name="Seifert K.A."/>
            <person name="Miller J.D."/>
            <person name="Mondo S.J."/>
            <person name="Labutti K."/>
            <person name="Lipzen A."/>
            <person name="Dockter R."/>
            <person name="Kennedy M."/>
            <person name="Grigoriev I.V."/>
            <person name="Spatafora J.W."/>
        </authorList>
    </citation>
    <scope>NUCLEOTIDE SEQUENCE [LARGE SCALE GENOMIC DNA]</scope>
    <source>
        <strain evidence="2 3">CBS 120377</strain>
    </source>
</reference>
<protein>
    <recommendedName>
        <fullName evidence="4">Apple domain-containing protein</fullName>
    </recommendedName>
</protein>
<organism evidence="2 3">
    <name type="scientific">Mollisia scopiformis</name>
    <name type="common">Conifer needle endophyte fungus</name>
    <name type="synonym">Phialocephala scopiformis</name>
    <dbReference type="NCBI Taxonomy" id="149040"/>
    <lineage>
        <taxon>Eukaryota</taxon>
        <taxon>Fungi</taxon>
        <taxon>Dikarya</taxon>
        <taxon>Ascomycota</taxon>
        <taxon>Pezizomycotina</taxon>
        <taxon>Leotiomycetes</taxon>
        <taxon>Helotiales</taxon>
        <taxon>Mollisiaceae</taxon>
        <taxon>Mollisia</taxon>
    </lineage>
</organism>
<evidence type="ECO:0000313" key="3">
    <source>
        <dbReference type="Proteomes" id="UP000070700"/>
    </source>
</evidence>
<keyword evidence="3" id="KW-1185">Reference proteome</keyword>
<dbReference type="EMBL" id="KQ947421">
    <property type="protein sequence ID" value="KUJ13656.1"/>
    <property type="molecule type" value="Genomic_DNA"/>
</dbReference>
<gene>
    <name evidence="2" type="ORF">LY89DRAFT_687062</name>
</gene>
<keyword evidence="1" id="KW-1133">Transmembrane helix</keyword>
<accession>A0A194X0D0</accession>
<dbReference type="GeneID" id="28825143"/>
<dbReference type="KEGG" id="psco:LY89DRAFT_687062"/>
<feature type="transmembrane region" description="Helical" evidence="1">
    <location>
        <begin position="88"/>
        <end position="117"/>
    </location>
</feature>
<dbReference type="RefSeq" id="XP_018068011.1">
    <property type="nucleotide sequence ID" value="XM_018215417.1"/>
</dbReference>
<evidence type="ECO:0000256" key="1">
    <source>
        <dbReference type="SAM" id="Phobius"/>
    </source>
</evidence>
<sequence length="248" mass="25664">MQPSRVSSEAPEVVPGQFLTTNSESLSNLSPSTYQASTHLSGHSRAHSWLSSISDRKSKQPDSSSTLVPQIIQDDAAPYQPKVHSRRVFGLVTTIILVAITFCLGGGIGGGVASAVLSGQKSKSTSTSSSSPAQATTIIDASGCPLINNSTYTSQTGSTFLTVCSTSILSSDSGQIIDFSNSIQSSFDSCLNACAVATGCVGASWYMFDPQMPSRNMGCWLKNGTGEEVVASGGLSVVSGYLKSALPS</sequence>